<dbReference type="Gene3D" id="3.20.20.300">
    <property type="entry name" value="Glycoside hydrolase, family 3, N-terminal domain"/>
    <property type="match status" value="1"/>
</dbReference>
<dbReference type="InterPro" id="IPR036962">
    <property type="entry name" value="Glyco_hydro_3_N_sf"/>
</dbReference>
<dbReference type="Proteomes" id="UP000434342">
    <property type="component" value="Unassembled WGS sequence"/>
</dbReference>
<evidence type="ECO:0000256" key="4">
    <source>
        <dbReference type="SAM" id="Phobius"/>
    </source>
</evidence>
<dbReference type="Gene3D" id="2.60.40.10">
    <property type="entry name" value="Immunoglobulins"/>
    <property type="match status" value="1"/>
</dbReference>
<dbReference type="SUPFAM" id="SSF52279">
    <property type="entry name" value="Beta-D-glucan exohydrolase, C-terminal domain"/>
    <property type="match status" value="1"/>
</dbReference>
<feature type="region of interest" description="Disordered" evidence="3">
    <location>
        <begin position="33"/>
        <end position="62"/>
    </location>
</feature>
<feature type="domain" description="Fibronectin type III-like" evidence="5">
    <location>
        <begin position="490"/>
        <end position="568"/>
    </location>
</feature>
<dbReference type="SMART" id="SM01217">
    <property type="entry name" value="Fn3_like"/>
    <property type="match status" value="1"/>
</dbReference>
<reference evidence="6 7" key="1">
    <citation type="submission" date="2019-08" db="EMBL/GenBank/DDBJ databases">
        <title>In-depth cultivation of the pig gut microbiome towards novel bacterial diversity and tailored functional studies.</title>
        <authorList>
            <person name="Wylensek D."/>
            <person name="Hitch T.C.A."/>
            <person name="Clavel T."/>
        </authorList>
    </citation>
    <scope>NUCLEOTIDE SEQUENCE [LARGE SCALE GENOMIC DNA]</scope>
    <source>
        <strain evidence="6 7">WB01_CNA04</strain>
    </source>
</reference>
<feature type="transmembrane region" description="Helical" evidence="4">
    <location>
        <begin position="75"/>
        <end position="96"/>
    </location>
</feature>
<dbReference type="InterPro" id="IPR017853">
    <property type="entry name" value="GH"/>
</dbReference>
<keyword evidence="4" id="KW-0472">Membrane</keyword>
<dbReference type="Pfam" id="PF14310">
    <property type="entry name" value="Fn3-like"/>
    <property type="match status" value="1"/>
</dbReference>
<evidence type="ECO:0000256" key="2">
    <source>
        <dbReference type="ARBA" id="ARBA00022801"/>
    </source>
</evidence>
<protein>
    <submittedName>
        <fullName evidence="6">Beta-glucosidase</fullName>
    </submittedName>
</protein>
<evidence type="ECO:0000256" key="3">
    <source>
        <dbReference type="SAM" id="MobiDB-lite"/>
    </source>
</evidence>
<evidence type="ECO:0000313" key="7">
    <source>
        <dbReference type="Proteomes" id="UP000434342"/>
    </source>
</evidence>
<dbReference type="Gene3D" id="3.40.50.1700">
    <property type="entry name" value="Glycoside hydrolase family 3 C-terminal domain"/>
    <property type="match status" value="1"/>
</dbReference>
<evidence type="ECO:0000259" key="5">
    <source>
        <dbReference type="SMART" id="SM01217"/>
    </source>
</evidence>
<dbReference type="Pfam" id="PF01915">
    <property type="entry name" value="Glyco_hydro_3_C"/>
    <property type="match status" value="1"/>
</dbReference>
<accession>A0A6N7X9D7</accession>
<dbReference type="Pfam" id="PF00933">
    <property type="entry name" value="Glyco_hydro_3"/>
    <property type="match status" value="1"/>
</dbReference>
<evidence type="ECO:0000313" key="6">
    <source>
        <dbReference type="EMBL" id="MST61246.1"/>
    </source>
</evidence>
<dbReference type="EMBL" id="VUND01000003">
    <property type="protein sequence ID" value="MST61246.1"/>
    <property type="molecule type" value="Genomic_DNA"/>
</dbReference>
<comment type="similarity">
    <text evidence="1">Belongs to the glycosyl hydrolase 3 family.</text>
</comment>
<dbReference type="GO" id="GO:0005975">
    <property type="term" value="P:carbohydrate metabolic process"/>
    <property type="evidence" value="ECO:0007669"/>
    <property type="project" value="InterPro"/>
</dbReference>
<dbReference type="InterPro" id="IPR013783">
    <property type="entry name" value="Ig-like_fold"/>
</dbReference>
<evidence type="ECO:0000256" key="1">
    <source>
        <dbReference type="ARBA" id="ARBA00005336"/>
    </source>
</evidence>
<sequence length="1090" mass="119123">MGPLRFCPADDGFGHRSRFPSLAELPCDLDWNPAGDAPHPRKRRRDDMGRKRQGAGSGGVHAVSRARKVGRVVKTVLKSVLVVVLAALLVGVNVILPGNGMIVRMANNMFGYQQSWDNSKAKTKGLDLDYYKADYDKDSIGKAEKSLDRQIANEGYVLLKNDDNAMPFGKGTTFSFFGESVKSLTATQSIMTQFTGAKGDSDLLTKSFESRGLHVNQKLMDFYTKGAGSKYTMGKGSINFGEDEDFKINECPLSKLKASDGVLDSTKGTVPVFVMRRVAGEGRDMPRSMYRHASGERDKARTYLEPDSTELEILKYINDNFDNGVLVVNTASALNLGWLKQFPNIKSVLYVPSAGTYGTDSLADIFVGAVNPSGKTVDTFEANSLNSPAAQNYGDYQYVDKNGKLTGYAYVSYAEGIYVGYRYYETRYEDAVLGQGNAGDFDYDREVVYPFGYGLSYTSFDWKNYRTKWNGTTCTVSVDVTNTGDVAGKDVVEVYAQSPYTDYDRTNGVEKSAVQLVNYGKTKLLKPGETQKVTVSFDQEALKAYDANKAKTYILDAGTYYVTAAHDSHDAVNNVLAAKGANVTGNAALVNTYVPKNADVDVTTYAKDPKSGKKVTNLFDDARGDITYLTRSDWEGTFPKHDGTPDEKAVSTWGAEINGTDKNGDPAAYTWVKVADPKLIDRLKSRDSGNPKVDDTITDTPVYGRKNGLGLIDLRGKDYDDPMWDKLLDQLTADDYRELIGHSGYGSNYVEAIGKPFNIDADTAAGLIYGGTGMMFCSPVVMAQTWNQELATAYGNMIGNEANIGGTTGWYAPSMNIHRTPFTGRNGEYYSEDPVISGTVASLEIKAAAEKGVYSTIKHFALNDQENHRGDGGTELGCATWSNEQAIREMYVKPFDICMHSGTVKERYVKEKSDGSHVMATAKVDACQAVMSAFNRVGATWAGGNYALLSGLARGEWGFDGWIVTDSANSAAPYMDSSQMIRAGGDSRLRSNENNYEFDSNDAAEYHYGREAIHHLLYVTANSRAMEGAMHGSVYKPGLQFVDKVRIGVSVVGAAGIALVFWTGWRNHKRRSVERAAAASEEVAGDGGKE</sequence>
<dbReference type="PANTHER" id="PTHR42715">
    <property type="entry name" value="BETA-GLUCOSIDASE"/>
    <property type="match status" value="1"/>
</dbReference>
<dbReference type="SUPFAM" id="SSF51445">
    <property type="entry name" value="(Trans)glycosidases"/>
    <property type="match status" value="1"/>
</dbReference>
<feature type="transmembrane region" description="Helical" evidence="4">
    <location>
        <begin position="1047"/>
        <end position="1065"/>
    </location>
</feature>
<dbReference type="InterPro" id="IPR026891">
    <property type="entry name" value="Fn3-like"/>
</dbReference>
<name>A0A6N7X9D7_9ACTN</name>
<dbReference type="PRINTS" id="PR00133">
    <property type="entry name" value="GLHYDRLASE3"/>
</dbReference>
<keyword evidence="2" id="KW-0378">Hydrolase</keyword>
<dbReference type="InterPro" id="IPR002772">
    <property type="entry name" value="Glyco_hydro_3_C"/>
</dbReference>
<gene>
    <name evidence="6" type="ORF">FYJ69_10190</name>
</gene>
<keyword evidence="4" id="KW-0812">Transmembrane</keyword>
<dbReference type="PANTHER" id="PTHR42715:SF10">
    <property type="entry name" value="BETA-GLUCOSIDASE"/>
    <property type="match status" value="1"/>
</dbReference>
<keyword evidence="4" id="KW-1133">Transmembrane helix</keyword>
<dbReference type="GO" id="GO:0004553">
    <property type="term" value="F:hydrolase activity, hydrolyzing O-glycosyl compounds"/>
    <property type="evidence" value="ECO:0007669"/>
    <property type="project" value="InterPro"/>
</dbReference>
<comment type="caution">
    <text evidence="6">The sequence shown here is derived from an EMBL/GenBank/DDBJ whole genome shotgun (WGS) entry which is preliminary data.</text>
</comment>
<proteinExistence type="inferred from homology"/>
<dbReference type="InterPro" id="IPR036881">
    <property type="entry name" value="Glyco_hydro_3_C_sf"/>
</dbReference>
<organism evidence="6 7">
    <name type="scientific">Parafannyhessea umbonata</name>
    <dbReference type="NCBI Taxonomy" id="604330"/>
    <lineage>
        <taxon>Bacteria</taxon>
        <taxon>Bacillati</taxon>
        <taxon>Actinomycetota</taxon>
        <taxon>Coriobacteriia</taxon>
        <taxon>Coriobacteriales</taxon>
        <taxon>Atopobiaceae</taxon>
        <taxon>Parafannyhessea</taxon>
    </lineage>
</organism>
<dbReference type="AlphaFoldDB" id="A0A6N7X9D7"/>
<dbReference type="InterPro" id="IPR050288">
    <property type="entry name" value="Cellulose_deg_GH3"/>
</dbReference>
<dbReference type="InterPro" id="IPR001764">
    <property type="entry name" value="Glyco_hydro_3_N"/>
</dbReference>